<feature type="transmembrane region" description="Helical" evidence="1">
    <location>
        <begin position="12"/>
        <end position="32"/>
    </location>
</feature>
<dbReference type="EMBL" id="AP023356">
    <property type="protein sequence ID" value="BCJ40439.1"/>
    <property type="molecule type" value="Genomic_DNA"/>
</dbReference>
<name>A0ABM7LMF5_9ACTN</name>
<evidence type="ECO:0000256" key="1">
    <source>
        <dbReference type="SAM" id="Phobius"/>
    </source>
</evidence>
<gene>
    <name evidence="2" type="ORF">Aiant_10960</name>
</gene>
<keyword evidence="1" id="KW-1133">Transmembrane helix</keyword>
<proteinExistence type="predicted"/>
<keyword evidence="1" id="KW-0472">Membrane</keyword>
<sequence>MADLIGAQGRAVWLVALLVVLAAGLGLALLAATRGGLPPRR</sequence>
<accession>A0ABM7LMF5</accession>
<evidence type="ECO:0000313" key="3">
    <source>
        <dbReference type="Proteomes" id="UP000676967"/>
    </source>
</evidence>
<evidence type="ECO:0000313" key="2">
    <source>
        <dbReference type="EMBL" id="BCJ40439.1"/>
    </source>
</evidence>
<keyword evidence="3" id="KW-1185">Reference proteome</keyword>
<reference evidence="2 3" key="1">
    <citation type="submission" date="2020-08" db="EMBL/GenBank/DDBJ databases">
        <title>Whole genome shotgun sequence of Actinoplanes ianthinogenes NBRC 13996.</title>
        <authorList>
            <person name="Komaki H."/>
            <person name="Tamura T."/>
        </authorList>
    </citation>
    <scope>NUCLEOTIDE SEQUENCE [LARGE SCALE GENOMIC DNA]</scope>
    <source>
        <strain evidence="2 3">NBRC 13996</strain>
    </source>
</reference>
<keyword evidence="1" id="KW-0812">Transmembrane</keyword>
<organism evidence="2 3">
    <name type="scientific">Actinoplanes ianthinogenes</name>
    <dbReference type="NCBI Taxonomy" id="122358"/>
    <lineage>
        <taxon>Bacteria</taxon>
        <taxon>Bacillati</taxon>
        <taxon>Actinomycetota</taxon>
        <taxon>Actinomycetes</taxon>
        <taxon>Micromonosporales</taxon>
        <taxon>Micromonosporaceae</taxon>
        <taxon>Actinoplanes</taxon>
    </lineage>
</organism>
<protein>
    <submittedName>
        <fullName evidence="2">Uncharacterized protein</fullName>
    </submittedName>
</protein>
<dbReference type="RefSeq" id="WP_268248861.1">
    <property type="nucleotide sequence ID" value="NZ_AP023356.1"/>
</dbReference>
<dbReference type="Proteomes" id="UP000676967">
    <property type="component" value="Chromosome"/>
</dbReference>